<proteinExistence type="predicted"/>
<keyword evidence="4" id="KW-1185">Reference proteome</keyword>
<dbReference type="PANTHER" id="PTHR35828:SF25">
    <property type="entry name" value="OS08G0203800 PROTEIN"/>
    <property type="match status" value="1"/>
</dbReference>
<accession>A0AAD8U7W8</accession>
<dbReference type="InterPro" id="IPR001810">
    <property type="entry name" value="F-box_dom"/>
</dbReference>
<gene>
    <name evidence="3" type="ORF">QYE76_016171</name>
</gene>
<evidence type="ECO:0000313" key="3">
    <source>
        <dbReference type="EMBL" id="KAK1699474.1"/>
    </source>
</evidence>
<dbReference type="AlphaFoldDB" id="A0AAD8U7W8"/>
<dbReference type="InterPro" id="IPR036047">
    <property type="entry name" value="F-box-like_dom_sf"/>
</dbReference>
<dbReference type="Pfam" id="PF12937">
    <property type="entry name" value="F-box-like"/>
    <property type="match status" value="1"/>
</dbReference>
<feature type="compositionally biased region" description="Basic residues" evidence="1">
    <location>
        <begin position="9"/>
        <end position="19"/>
    </location>
</feature>
<protein>
    <recommendedName>
        <fullName evidence="2">F-box domain-containing protein</fullName>
    </recommendedName>
</protein>
<dbReference type="Proteomes" id="UP001231189">
    <property type="component" value="Unassembled WGS sequence"/>
</dbReference>
<evidence type="ECO:0000259" key="2">
    <source>
        <dbReference type="Pfam" id="PF12937"/>
    </source>
</evidence>
<dbReference type="SUPFAM" id="SSF81383">
    <property type="entry name" value="F-box domain"/>
    <property type="match status" value="1"/>
</dbReference>
<sequence>MDDVAPVAQRRRWEKKKARGAATATATLPEDVVIEILGRVADAEDVVTLFRCATACNRWRDLVSDPSFLRDRRPHPSSSLLFGFFAQQRPYRAHTVSADPIIGARSPAFVPAPRSPLGPGRRSLGSFVSCVADNLDFDDAEPLFARHSLLLVRLVPRRGAPVDDVGAGRTLVHLAVCNLLAGTCDVLPPLKCRASSRIQKCAILTHTDSCSNGQSPSSPLPSFSQVLVLVYNGGSRNYNLCTFSSADWSWSPPPRNCFSDPELRVKGSSAVICEGMARWLVSDGLNVYTLEVGTDNSQFFLRDLPAPPEHHDSYGIPLLSVANDGTLSMLLIDGCCCWLQIWTLQGGEESGSGDDGDDDVVDVDWICTKEIELKPPKLTHMECLECLCVGERSSTLLVMDTFIRSVCFVDIETRAVDEVTERFRRLNLETVVPFEMDWQAFFVSRLEGPRAKVRENP</sequence>
<feature type="domain" description="F-box" evidence="2">
    <location>
        <begin position="26"/>
        <end position="68"/>
    </location>
</feature>
<feature type="region of interest" description="Disordered" evidence="1">
    <location>
        <begin position="1"/>
        <end position="21"/>
    </location>
</feature>
<name>A0AAD8U7W8_LOLMU</name>
<evidence type="ECO:0000256" key="1">
    <source>
        <dbReference type="SAM" id="MobiDB-lite"/>
    </source>
</evidence>
<evidence type="ECO:0000313" key="4">
    <source>
        <dbReference type="Proteomes" id="UP001231189"/>
    </source>
</evidence>
<dbReference type="EMBL" id="JAUUTY010000001">
    <property type="protein sequence ID" value="KAK1699474.1"/>
    <property type="molecule type" value="Genomic_DNA"/>
</dbReference>
<organism evidence="3 4">
    <name type="scientific">Lolium multiflorum</name>
    <name type="common">Italian ryegrass</name>
    <name type="synonym">Lolium perenne subsp. multiflorum</name>
    <dbReference type="NCBI Taxonomy" id="4521"/>
    <lineage>
        <taxon>Eukaryota</taxon>
        <taxon>Viridiplantae</taxon>
        <taxon>Streptophyta</taxon>
        <taxon>Embryophyta</taxon>
        <taxon>Tracheophyta</taxon>
        <taxon>Spermatophyta</taxon>
        <taxon>Magnoliopsida</taxon>
        <taxon>Liliopsida</taxon>
        <taxon>Poales</taxon>
        <taxon>Poaceae</taxon>
        <taxon>BOP clade</taxon>
        <taxon>Pooideae</taxon>
        <taxon>Poodae</taxon>
        <taxon>Poeae</taxon>
        <taxon>Poeae Chloroplast Group 2 (Poeae type)</taxon>
        <taxon>Loliodinae</taxon>
        <taxon>Loliinae</taxon>
        <taxon>Lolium</taxon>
    </lineage>
</organism>
<comment type="caution">
    <text evidence="3">The sequence shown here is derived from an EMBL/GenBank/DDBJ whole genome shotgun (WGS) entry which is preliminary data.</text>
</comment>
<dbReference type="PANTHER" id="PTHR35828">
    <property type="entry name" value="OS08G0203800 PROTEIN-RELATED"/>
    <property type="match status" value="1"/>
</dbReference>
<dbReference type="Gene3D" id="1.20.1280.50">
    <property type="match status" value="1"/>
</dbReference>
<reference evidence="3" key="1">
    <citation type="submission" date="2023-07" db="EMBL/GenBank/DDBJ databases">
        <title>A chromosome-level genome assembly of Lolium multiflorum.</title>
        <authorList>
            <person name="Chen Y."/>
            <person name="Copetti D."/>
            <person name="Kolliker R."/>
            <person name="Studer B."/>
        </authorList>
    </citation>
    <scope>NUCLEOTIDE SEQUENCE</scope>
    <source>
        <strain evidence="3">02402/16</strain>
        <tissue evidence="3">Leaf</tissue>
    </source>
</reference>